<evidence type="ECO:0000256" key="2">
    <source>
        <dbReference type="ARBA" id="ARBA00022448"/>
    </source>
</evidence>
<dbReference type="AlphaFoldDB" id="A0A1C3UIG4"/>
<gene>
    <name evidence="9" type="ORF">GA0061103_2268</name>
</gene>
<feature type="transmembrane region" description="Helical" evidence="7">
    <location>
        <begin position="220"/>
        <end position="237"/>
    </location>
</feature>
<dbReference type="InterPro" id="IPR035906">
    <property type="entry name" value="MetI-like_sf"/>
</dbReference>
<feature type="transmembrane region" description="Helical" evidence="7">
    <location>
        <begin position="31"/>
        <end position="54"/>
    </location>
</feature>
<dbReference type="STRING" id="410764.GA0061103_2268"/>
<dbReference type="InterPro" id="IPR000515">
    <property type="entry name" value="MetI-like"/>
</dbReference>
<dbReference type="SUPFAM" id="SSF161098">
    <property type="entry name" value="MetI-like"/>
    <property type="match status" value="1"/>
</dbReference>
<evidence type="ECO:0000256" key="3">
    <source>
        <dbReference type="ARBA" id="ARBA00022475"/>
    </source>
</evidence>
<evidence type="ECO:0000256" key="6">
    <source>
        <dbReference type="ARBA" id="ARBA00023136"/>
    </source>
</evidence>
<feature type="domain" description="ABC transmembrane type-1" evidence="8">
    <location>
        <begin position="88"/>
        <end position="299"/>
    </location>
</feature>
<dbReference type="CDD" id="cd06261">
    <property type="entry name" value="TM_PBP2"/>
    <property type="match status" value="1"/>
</dbReference>
<dbReference type="EMBL" id="FMAG01000001">
    <property type="protein sequence ID" value="SCB15238.1"/>
    <property type="molecule type" value="Genomic_DNA"/>
</dbReference>
<dbReference type="Proteomes" id="UP000199101">
    <property type="component" value="Unassembled WGS sequence"/>
</dbReference>
<evidence type="ECO:0000256" key="1">
    <source>
        <dbReference type="ARBA" id="ARBA00004651"/>
    </source>
</evidence>
<sequence length="308" mass="34417">MRFDEKRKGSGGIRPLRLKLMALIKRAEGRLYLAPLVGFLLLFLGFPALLNLLYSVSTVSFETLRSPRISGLGNYVTVLTEAAFWQSVWFSFRFGIITAISECLLGLFLAIFLKPLLSARPVLMAPLMLPLMVAPAMVGLMYRLVLHEFAGPVPYYLFEWFGDSPAFLDYQNAFRTLVVVEVLQWTPFAFLLFYVAYIAIPEDVREAAALDGATGLQRLWRIELPLMLPTLTVAFFIRFIDGFRVFDNVYALTGSGAGGSTTSLSIYIYQAFFKEGAIGKAVAASVVLFITSLLVLYGLNWLGARRKK</sequence>
<dbReference type="Gene3D" id="1.10.3720.10">
    <property type="entry name" value="MetI-like"/>
    <property type="match status" value="1"/>
</dbReference>
<accession>A0A1C3UIG4</accession>
<keyword evidence="9" id="KW-0762">Sugar transport</keyword>
<name>A0A1C3UIG4_9HYPH</name>
<dbReference type="PROSITE" id="PS50928">
    <property type="entry name" value="ABC_TM1"/>
    <property type="match status" value="1"/>
</dbReference>
<comment type="subcellular location">
    <subcellularLocation>
        <location evidence="1 7">Cell membrane</location>
        <topology evidence="1 7">Multi-pass membrane protein</topology>
    </subcellularLocation>
</comment>
<dbReference type="PANTHER" id="PTHR43005:SF1">
    <property type="entry name" value="SPERMIDINE_PUTRESCINE TRANSPORT SYSTEM PERMEASE PROTEIN"/>
    <property type="match status" value="1"/>
</dbReference>
<keyword evidence="3" id="KW-1003">Cell membrane</keyword>
<dbReference type="PANTHER" id="PTHR43005">
    <property type="entry name" value="BLR7065 PROTEIN"/>
    <property type="match status" value="1"/>
</dbReference>
<feature type="transmembrane region" description="Helical" evidence="7">
    <location>
        <begin position="125"/>
        <end position="145"/>
    </location>
</feature>
<keyword evidence="6 7" id="KW-0472">Membrane</keyword>
<organism evidence="9 10">
    <name type="scientific">Rhizobium multihospitium</name>
    <dbReference type="NCBI Taxonomy" id="410764"/>
    <lineage>
        <taxon>Bacteria</taxon>
        <taxon>Pseudomonadati</taxon>
        <taxon>Pseudomonadota</taxon>
        <taxon>Alphaproteobacteria</taxon>
        <taxon>Hyphomicrobiales</taxon>
        <taxon>Rhizobiaceae</taxon>
        <taxon>Rhizobium/Agrobacterium group</taxon>
        <taxon>Rhizobium</taxon>
    </lineage>
</organism>
<keyword evidence="5 7" id="KW-1133">Transmembrane helix</keyword>
<evidence type="ECO:0000256" key="5">
    <source>
        <dbReference type="ARBA" id="ARBA00022989"/>
    </source>
</evidence>
<comment type="similarity">
    <text evidence="7">Belongs to the binding-protein-dependent transport system permease family.</text>
</comment>
<feature type="transmembrane region" description="Helical" evidence="7">
    <location>
        <begin position="182"/>
        <end position="200"/>
    </location>
</feature>
<reference evidence="10" key="1">
    <citation type="submission" date="2016-08" db="EMBL/GenBank/DDBJ databases">
        <authorList>
            <person name="Varghese N."/>
            <person name="Submissions Spin"/>
        </authorList>
    </citation>
    <scope>NUCLEOTIDE SEQUENCE [LARGE SCALE GENOMIC DNA]</scope>
    <source>
        <strain evidence="10">HAMBI 2975</strain>
    </source>
</reference>
<dbReference type="GO" id="GO:0005886">
    <property type="term" value="C:plasma membrane"/>
    <property type="evidence" value="ECO:0007669"/>
    <property type="project" value="UniProtKB-SubCell"/>
</dbReference>
<feature type="transmembrane region" description="Helical" evidence="7">
    <location>
        <begin position="281"/>
        <end position="302"/>
    </location>
</feature>
<keyword evidence="2 7" id="KW-0813">Transport</keyword>
<dbReference type="Pfam" id="PF00528">
    <property type="entry name" value="BPD_transp_1"/>
    <property type="match status" value="1"/>
</dbReference>
<evidence type="ECO:0000313" key="9">
    <source>
        <dbReference type="EMBL" id="SCB15238.1"/>
    </source>
</evidence>
<feature type="transmembrane region" description="Helical" evidence="7">
    <location>
        <begin position="94"/>
        <end position="113"/>
    </location>
</feature>
<keyword evidence="10" id="KW-1185">Reference proteome</keyword>
<keyword evidence="4 7" id="KW-0812">Transmembrane</keyword>
<dbReference type="GO" id="GO:0055085">
    <property type="term" value="P:transmembrane transport"/>
    <property type="evidence" value="ECO:0007669"/>
    <property type="project" value="InterPro"/>
</dbReference>
<proteinExistence type="inferred from homology"/>
<evidence type="ECO:0000313" key="10">
    <source>
        <dbReference type="Proteomes" id="UP000199101"/>
    </source>
</evidence>
<evidence type="ECO:0000256" key="4">
    <source>
        <dbReference type="ARBA" id="ARBA00022692"/>
    </source>
</evidence>
<evidence type="ECO:0000256" key="7">
    <source>
        <dbReference type="RuleBase" id="RU363032"/>
    </source>
</evidence>
<protein>
    <submittedName>
        <fullName evidence="9">Multiple sugar transport system permease protein</fullName>
    </submittedName>
</protein>
<evidence type="ECO:0000259" key="8">
    <source>
        <dbReference type="PROSITE" id="PS50928"/>
    </source>
</evidence>
<feature type="transmembrane region" description="Helical" evidence="7">
    <location>
        <begin position="249"/>
        <end position="269"/>
    </location>
</feature>